<evidence type="ECO:0000256" key="13">
    <source>
        <dbReference type="SAM" id="Phobius"/>
    </source>
</evidence>
<dbReference type="GO" id="GO:0005524">
    <property type="term" value="F:ATP binding"/>
    <property type="evidence" value="ECO:0007669"/>
    <property type="project" value="UniProtKB-KW"/>
</dbReference>
<dbReference type="GO" id="GO:0008146">
    <property type="term" value="F:sulfotransferase activity"/>
    <property type="evidence" value="ECO:0007669"/>
    <property type="project" value="TreeGrafter"/>
</dbReference>
<keyword evidence="13" id="KW-1133">Transmembrane helix</keyword>
<protein>
    <recommendedName>
        <fullName evidence="9">Molybdopterin-synthase adenylyltransferase</fullName>
        <ecNumber evidence="8">2.7.7.80</ecNumber>
    </recommendedName>
    <alternativeName>
        <fullName evidence="12">MoaD protein adenylase</fullName>
    </alternativeName>
    <alternativeName>
        <fullName evidence="10">Molybdopterin-converting factor subunit 1 adenylase</fullName>
    </alternativeName>
    <alternativeName>
        <fullName evidence="11">Sulfur carrier protein MoaD adenylyltransferase</fullName>
    </alternativeName>
</protein>
<sequence>MERYERQIKLAEFGNEGQEKLKSSKVLVIGAGGLGVPVLTYLNAMGVGTLGIVDSDSVSLSNLHRQVLFDESDVNRLKVIVAAQKLRKQNSDTNIIEHLSFINRDNALELISAYDLIIDASDNFPTRYLVNDACVILDKPFIYGALHGFEGQVSVFNYLNGPTYRCLYPKMPKADEVPDCNEHGVLGILPGIIGSFQALEAVKVLTGIGEVLSGKLLLFDALSQNTQKIKFKLRAENKLISELKGSYDFDCEIGLREISGEDFIIKTLDNDLQLIDVRTKKEFERNHLQMAKNVPLGEIEGRINKIDSNRPVYVICQSGIRSKKAISKLSGILPNTEFINVDGGMNQIPQHAS</sequence>
<dbReference type="EMBL" id="CP032050">
    <property type="protein sequence ID" value="AYN68515.1"/>
    <property type="molecule type" value="Genomic_DNA"/>
</dbReference>
<dbReference type="PANTHER" id="PTHR10953:SF102">
    <property type="entry name" value="ADENYLYLTRANSFERASE AND SULFURTRANSFERASE MOCS3"/>
    <property type="match status" value="1"/>
</dbReference>
<reference evidence="15 16" key="1">
    <citation type="submission" date="2018-08" db="EMBL/GenBank/DDBJ databases">
        <title>The reduced genetic potential of extracellular carbohydrate catabolism in Euzebyella marina RN62, a Flavobacteriia bacterium isolated from the hadal water.</title>
        <authorList>
            <person name="Xue C."/>
        </authorList>
    </citation>
    <scope>NUCLEOTIDE SEQUENCE [LARGE SCALE GENOMIC DNA]</scope>
    <source>
        <strain evidence="15 16">RN62</strain>
    </source>
</reference>
<dbReference type="Pfam" id="PF00899">
    <property type="entry name" value="ThiF"/>
    <property type="match status" value="1"/>
</dbReference>
<gene>
    <name evidence="15" type="primary">moeB</name>
    <name evidence="15" type="ORF">D1013_14555</name>
</gene>
<evidence type="ECO:0000256" key="1">
    <source>
        <dbReference type="ARBA" id="ARBA00009919"/>
    </source>
</evidence>
<dbReference type="InterPro" id="IPR035985">
    <property type="entry name" value="Ubiquitin-activating_enz"/>
</dbReference>
<dbReference type="EC" id="2.7.7.80" evidence="8"/>
<dbReference type="NCBIfam" id="NF004281">
    <property type="entry name" value="PRK05690.1"/>
    <property type="match status" value="1"/>
</dbReference>
<evidence type="ECO:0000259" key="14">
    <source>
        <dbReference type="PROSITE" id="PS50206"/>
    </source>
</evidence>
<dbReference type="GO" id="GO:0061605">
    <property type="term" value="F:molybdopterin-synthase adenylyltransferase activity"/>
    <property type="evidence" value="ECO:0007669"/>
    <property type="project" value="UniProtKB-EC"/>
</dbReference>
<dbReference type="InterPro" id="IPR000594">
    <property type="entry name" value="ThiF_NAD_FAD-bd"/>
</dbReference>
<evidence type="ECO:0000256" key="10">
    <source>
        <dbReference type="ARBA" id="ARBA00075110"/>
    </source>
</evidence>
<evidence type="ECO:0000256" key="2">
    <source>
        <dbReference type="ARBA" id="ARBA00022679"/>
    </source>
</evidence>
<dbReference type="AlphaFoldDB" id="A0A3G2L8B9"/>
<evidence type="ECO:0000256" key="4">
    <source>
        <dbReference type="ARBA" id="ARBA00022840"/>
    </source>
</evidence>
<evidence type="ECO:0000313" key="15">
    <source>
        <dbReference type="EMBL" id="AYN68515.1"/>
    </source>
</evidence>
<dbReference type="Pfam" id="PF00581">
    <property type="entry name" value="Rhodanese"/>
    <property type="match status" value="1"/>
</dbReference>
<dbReference type="FunFam" id="3.40.50.720:FF:000033">
    <property type="entry name" value="Adenylyltransferase and sulfurtransferase MOCS3"/>
    <property type="match status" value="1"/>
</dbReference>
<comment type="subunit">
    <text evidence="7">Homodimer. Forms a stable heterotetrameric complex of 2 MoeB and 2 MoaD during adenylation of MoaD.</text>
</comment>
<evidence type="ECO:0000256" key="12">
    <source>
        <dbReference type="ARBA" id="ARBA00078531"/>
    </source>
</evidence>
<evidence type="ECO:0000313" key="16">
    <source>
        <dbReference type="Proteomes" id="UP000276309"/>
    </source>
</evidence>
<evidence type="ECO:0000256" key="6">
    <source>
        <dbReference type="ARBA" id="ARBA00055169"/>
    </source>
</evidence>
<dbReference type="OrthoDB" id="9804286at2"/>
<dbReference type="GO" id="GO:0008641">
    <property type="term" value="F:ubiquitin-like modifier activating enzyme activity"/>
    <property type="evidence" value="ECO:0007669"/>
    <property type="project" value="InterPro"/>
</dbReference>
<dbReference type="Gene3D" id="3.40.50.720">
    <property type="entry name" value="NAD(P)-binding Rossmann-like Domain"/>
    <property type="match status" value="1"/>
</dbReference>
<evidence type="ECO:0000256" key="8">
    <source>
        <dbReference type="ARBA" id="ARBA00066884"/>
    </source>
</evidence>
<dbReference type="SMART" id="SM00450">
    <property type="entry name" value="RHOD"/>
    <property type="match status" value="1"/>
</dbReference>
<organism evidence="15 16">
    <name type="scientific">Euzebyella marina</name>
    <dbReference type="NCBI Taxonomy" id="1761453"/>
    <lineage>
        <taxon>Bacteria</taxon>
        <taxon>Pseudomonadati</taxon>
        <taxon>Bacteroidota</taxon>
        <taxon>Flavobacteriia</taxon>
        <taxon>Flavobacteriales</taxon>
        <taxon>Flavobacteriaceae</taxon>
        <taxon>Euzebyella</taxon>
    </lineage>
</organism>
<dbReference type="KEGG" id="emar:D1013_14555"/>
<dbReference type="CDD" id="cd00757">
    <property type="entry name" value="ThiF_MoeB_HesA_family"/>
    <property type="match status" value="1"/>
</dbReference>
<dbReference type="Proteomes" id="UP000276309">
    <property type="component" value="Chromosome"/>
</dbReference>
<evidence type="ECO:0000256" key="9">
    <source>
        <dbReference type="ARBA" id="ARBA00073635"/>
    </source>
</evidence>
<keyword evidence="4" id="KW-0067">ATP-binding</keyword>
<keyword evidence="13" id="KW-0812">Transmembrane</keyword>
<dbReference type="GO" id="GO:0005829">
    <property type="term" value="C:cytosol"/>
    <property type="evidence" value="ECO:0007669"/>
    <property type="project" value="TreeGrafter"/>
</dbReference>
<accession>A0A3G2L8B9</accession>
<dbReference type="Gene3D" id="3.40.250.10">
    <property type="entry name" value="Rhodanese-like domain"/>
    <property type="match status" value="1"/>
</dbReference>
<proteinExistence type="inferred from homology"/>
<evidence type="ECO:0000256" key="7">
    <source>
        <dbReference type="ARBA" id="ARBA00063809"/>
    </source>
</evidence>
<dbReference type="InterPro" id="IPR001763">
    <property type="entry name" value="Rhodanese-like_dom"/>
</dbReference>
<dbReference type="SUPFAM" id="SSF69572">
    <property type="entry name" value="Activating enzymes of the ubiquitin-like proteins"/>
    <property type="match status" value="1"/>
</dbReference>
<keyword evidence="13" id="KW-0472">Membrane</keyword>
<feature type="domain" description="Rhodanese" evidence="14">
    <location>
        <begin position="268"/>
        <end position="353"/>
    </location>
</feature>
<dbReference type="CDD" id="cd00158">
    <property type="entry name" value="RHOD"/>
    <property type="match status" value="1"/>
</dbReference>
<dbReference type="GO" id="GO:0004792">
    <property type="term" value="F:thiosulfate-cyanide sulfurtransferase activity"/>
    <property type="evidence" value="ECO:0007669"/>
    <property type="project" value="TreeGrafter"/>
</dbReference>
<evidence type="ECO:0000256" key="5">
    <source>
        <dbReference type="ARBA" id="ARBA00052218"/>
    </source>
</evidence>
<keyword evidence="16" id="KW-1185">Reference proteome</keyword>
<comment type="function">
    <text evidence="6">Catalyzes the adenylation by ATP of the carboxyl group of the C-terminal glycine of sulfur carrier protein MoaD.</text>
</comment>
<evidence type="ECO:0000256" key="11">
    <source>
        <dbReference type="ARBA" id="ARBA00075328"/>
    </source>
</evidence>
<comment type="similarity">
    <text evidence="1">Belongs to the HesA/MoeB/ThiF family.</text>
</comment>
<name>A0A3G2L8B9_9FLAO</name>
<keyword evidence="2 15" id="KW-0808">Transferase</keyword>
<dbReference type="InterPro" id="IPR036873">
    <property type="entry name" value="Rhodanese-like_dom_sf"/>
</dbReference>
<comment type="catalytic activity">
    <reaction evidence="5">
        <text>[molybdopterin-synthase sulfur-carrier protein]-C-terminal Gly-Gly + ATP + H(+) = [molybdopterin-synthase sulfur-carrier protein]-C-terminal Gly-Gly-AMP + diphosphate</text>
        <dbReference type="Rhea" id="RHEA:43616"/>
        <dbReference type="Rhea" id="RHEA-COMP:12159"/>
        <dbReference type="Rhea" id="RHEA-COMP:12202"/>
        <dbReference type="ChEBI" id="CHEBI:15378"/>
        <dbReference type="ChEBI" id="CHEBI:30616"/>
        <dbReference type="ChEBI" id="CHEBI:33019"/>
        <dbReference type="ChEBI" id="CHEBI:90618"/>
        <dbReference type="ChEBI" id="CHEBI:90778"/>
        <dbReference type="EC" id="2.7.7.80"/>
    </reaction>
</comment>
<dbReference type="PANTHER" id="PTHR10953">
    <property type="entry name" value="UBIQUITIN-ACTIVATING ENZYME E1"/>
    <property type="match status" value="1"/>
</dbReference>
<dbReference type="PROSITE" id="PS50206">
    <property type="entry name" value="RHODANESE_3"/>
    <property type="match status" value="1"/>
</dbReference>
<keyword evidence="3" id="KW-0547">Nucleotide-binding</keyword>
<keyword evidence="15" id="KW-0548">Nucleotidyltransferase</keyword>
<evidence type="ECO:0000256" key="3">
    <source>
        <dbReference type="ARBA" id="ARBA00022741"/>
    </source>
</evidence>
<feature type="transmembrane region" description="Helical" evidence="13">
    <location>
        <begin position="26"/>
        <end position="53"/>
    </location>
</feature>
<dbReference type="InterPro" id="IPR045886">
    <property type="entry name" value="ThiF/MoeB/HesA"/>
</dbReference>